<comment type="caution">
    <text evidence="5">The sequence shown here is derived from an EMBL/GenBank/DDBJ whole genome shotgun (WGS) entry which is preliminary data.</text>
</comment>
<keyword evidence="3" id="KW-0689">Ribosomal protein</keyword>
<evidence type="ECO:0000256" key="2">
    <source>
        <dbReference type="ARBA" id="ARBA00035294"/>
    </source>
</evidence>
<protein>
    <recommendedName>
        <fullName evidence="2 3">Small ribosomal subunit protein bS6</fullName>
    </recommendedName>
</protein>
<evidence type="ECO:0000313" key="6">
    <source>
        <dbReference type="Proteomes" id="UP000229342"/>
    </source>
</evidence>
<reference evidence="5 6" key="1">
    <citation type="submission" date="2017-09" db="EMBL/GenBank/DDBJ databases">
        <title>Depth-based differentiation of microbial function through sediment-hosted aquifers and enrichment of novel symbionts in the deep terrestrial subsurface.</title>
        <authorList>
            <person name="Probst A.J."/>
            <person name="Ladd B."/>
            <person name="Jarett J.K."/>
            <person name="Geller-Mcgrath D.E."/>
            <person name="Sieber C.M."/>
            <person name="Emerson J.B."/>
            <person name="Anantharaman K."/>
            <person name="Thomas B.C."/>
            <person name="Malmstrom R."/>
            <person name="Stieglmeier M."/>
            <person name="Klingl A."/>
            <person name="Woyke T."/>
            <person name="Ryan C.M."/>
            <person name="Banfield J.F."/>
        </authorList>
    </citation>
    <scope>NUCLEOTIDE SEQUENCE [LARGE SCALE GENOMIC DNA]</scope>
    <source>
        <strain evidence="5">CG11_big_fil_rev_8_21_14_0_20_46_11</strain>
    </source>
</reference>
<dbReference type="SUPFAM" id="SSF54995">
    <property type="entry name" value="Ribosomal protein S6"/>
    <property type="match status" value="1"/>
</dbReference>
<dbReference type="GO" id="GO:0006412">
    <property type="term" value="P:translation"/>
    <property type="evidence" value="ECO:0007669"/>
    <property type="project" value="UniProtKB-UniRule"/>
</dbReference>
<keyword evidence="3" id="KW-0694">RNA-binding</keyword>
<dbReference type="Proteomes" id="UP000229342">
    <property type="component" value="Unassembled WGS sequence"/>
</dbReference>
<dbReference type="InterPro" id="IPR000529">
    <property type="entry name" value="Ribosomal_bS6"/>
</dbReference>
<dbReference type="GO" id="GO:0019843">
    <property type="term" value="F:rRNA binding"/>
    <property type="evidence" value="ECO:0007669"/>
    <property type="project" value="UniProtKB-UniRule"/>
</dbReference>
<comment type="function">
    <text evidence="3">Binds together with bS18 to 16S ribosomal RNA.</text>
</comment>
<dbReference type="GO" id="GO:0005840">
    <property type="term" value="C:ribosome"/>
    <property type="evidence" value="ECO:0007669"/>
    <property type="project" value="UniProtKB-KW"/>
</dbReference>
<name>A0A2H0KD57_9BACT</name>
<sequence>MSDDTQEEGKTLSTVSDVSEEVVGDEGAENRIYEVGYLLVGSLAENDVPREVTVIKDILEKEGAVVFAEEFPKMRPLTYKMKKSISGAYQTFENAYFGWMKFEVTGDKVKVIEEELKRDVAILRYLLIKTVREHTLVGARPPRTDGPREKREAPTEAPPSAPVSEVELEKSIEKLIAE</sequence>
<dbReference type="GO" id="GO:0003735">
    <property type="term" value="F:structural constituent of ribosome"/>
    <property type="evidence" value="ECO:0007669"/>
    <property type="project" value="InterPro"/>
</dbReference>
<gene>
    <name evidence="3" type="primary">rpsF</name>
    <name evidence="5" type="ORF">COV91_04810</name>
</gene>
<dbReference type="EMBL" id="PCVG01000062">
    <property type="protein sequence ID" value="PIQ68314.1"/>
    <property type="molecule type" value="Genomic_DNA"/>
</dbReference>
<feature type="region of interest" description="Disordered" evidence="4">
    <location>
        <begin position="137"/>
        <end position="168"/>
    </location>
</feature>
<evidence type="ECO:0000313" key="5">
    <source>
        <dbReference type="EMBL" id="PIQ68314.1"/>
    </source>
</evidence>
<dbReference type="InterPro" id="IPR014717">
    <property type="entry name" value="Transl_elong_EF1B/ribsomal_bS6"/>
</dbReference>
<feature type="region of interest" description="Disordered" evidence="4">
    <location>
        <begin position="1"/>
        <end position="20"/>
    </location>
</feature>
<dbReference type="Gene3D" id="3.30.70.60">
    <property type="match status" value="1"/>
</dbReference>
<dbReference type="HAMAP" id="MF_00360">
    <property type="entry name" value="Ribosomal_bS6"/>
    <property type="match status" value="1"/>
</dbReference>
<feature type="compositionally biased region" description="Basic and acidic residues" evidence="4">
    <location>
        <begin position="142"/>
        <end position="154"/>
    </location>
</feature>
<dbReference type="AlphaFoldDB" id="A0A2H0KD57"/>
<dbReference type="InterPro" id="IPR035980">
    <property type="entry name" value="Ribosomal_bS6_sf"/>
</dbReference>
<dbReference type="GO" id="GO:1990904">
    <property type="term" value="C:ribonucleoprotein complex"/>
    <property type="evidence" value="ECO:0007669"/>
    <property type="project" value="UniProtKB-KW"/>
</dbReference>
<proteinExistence type="inferred from homology"/>
<accession>A0A2H0KD57</accession>
<evidence type="ECO:0000256" key="3">
    <source>
        <dbReference type="HAMAP-Rule" id="MF_00360"/>
    </source>
</evidence>
<keyword evidence="3" id="KW-0699">rRNA-binding</keyword>
<keyword evidence="3" id="KW-0687">Ribonucleoprotein</keyword>
<comment type="similarity">
    <text evidence="1 3">Belongs to the bacterial ribosomal protein bS6 family.</text>
</comment>
<evidence type="ECO:0000256" key="1">
    <source>
        <dbReference type="ARBA" id="ARBA00009512"/>
    </source>
</evidence>
<dbReference type="InterPro" id="IPR020814">
    <property type="entry name" value="Ribosomal_S6_plastid/chlpt"/>
</dbReference>
<dbReference type="Pfam" id="PF01250">
    <property type="entry name" value="Ribosomal_S6"/>
    <property type="match status" value="1"/>
</dbReference>
<organism evidence="5 6">
    <name type="scientific">Candidatus Taylorbacteria bacterium CG11_big_fil_rev_8_21_14_0_20_46_11</name>
    <dbReference type="NCBI Taxonomy" id="1975025"/>
    <lineage>
        <taxon>Bacteria</taxon>
        <taxon>Candidatus Tayloriibacteriota</taxon>
    </lineage>
</organism>
<evidence type="ECO:0000256" key="4">
    <source>
        <dbReference type="SAM" id="MobiDB-lite"/>
    </source>
</evidence>